<dbReference type="SUPFAM" id="SSF53335">
    <property type="entry name" value="S-adenosyl-L-methionine-dependent methyltransferases"/>
    <property type="match status" value="1"/>
</dbReference>
<dbReference type="InterPro" id="IPR007213">
    <property type="entry name" value="Ppm1/Ppm2/Tcmp"/>
</dbReference>
<comment type="caution">
    <text evidence="3">The sequence shown here is derived from an EMBL/GenBank/DDBJ whole genome shotgun (WGS) entry which is preliminary data.</text>
</comment>
<dbReference type="PANTHER" id="PTHR43619">
    <property type="entry name" value="S-ADENOSYL-L-METHIONINE-DEPENDENT METHYLTRANSFERASE YKTD-RELATED"/>
    <property type="match status" value="1"/>
</dbReference>
<dbReference type="EC" id="2.1.1.-" evidence="3"/>
<accession>A0ABV9ADG9</accession>
<keyword evidence="4" id="KW-1185">Reference proteome</keyword>
<dbReference type="Pfam" id="PF04072">
    <property type="entry name" value="LCM"/>
    <property type="match status" value="1"/>
</dbReference>
<evidence type="ECO:0000256" key="2">
    <source>
        <dbReference type="ARBA" id="ARBA00022679"/>
    </source>
</evidence>
<dbReference type="RefSeq" id="WP_386452924.1">
    <property type="nucleotide sequence ID" value="NZ_JBHSFH010000026.1"/>
</dbReference>
<dbReference type="Gene3D" id="3.40.50.150">
    <property type="entry name" value="Vaccinia Virus protein VP39"/>
    <property type="match status" value="1"/>
</dbReference>
<dbReference type="PANTHER" id="PTHR43619:SF2">
    <property type="entry name" value="S-ADENOSYL-L-METHIONINE-DEPENDENT METHYLTRANSFERASES SUPERFAMILY PROTEIN"/>
    <property type="match status" value="1"/>
</dbReference>
<evidence type="ECO:0000256" key="1">
    <source>
        <dbReference type="ARBA" id="ARBA00022603"/>
    </source>
</evidence>
<dbReference type="InterPro" id="IPR029063">
    <property type="entry name" value="SAM-dependent_MTases_sf"/>
</dbReference>
<reference evidence="4" key="1">
    <citation type="journal article" date="2019" name="Int. J. Syst. Evol. Microbiol.">
        <title>The Global Catalogue of Microorganisms (GCM) 10K type strain sequencing project: providing services to taxonomists for standard genome sequencing and annotation.</title>
        <authorList>
            <consortium name="The Broad Institute Genomics Platform"/>
            <consortium name="The Broad Institute Genome Sequencing Center for Infectious Disease"/>
            <person name="Wu L."/>
            <person name="Ma J."/>
        </authorList>
    </citation>
    <scope>NUCLEOTIDE SEQUENCE [LARGE SCALE GENOMIC DNA]</scope>
    <source>
        <strain evidence="4">CGMCC 4.7357</strain>
    </source>
</reference>
<dbReference type="EMBL" id="JBHSFH010000026">
    <property type="protein sequence ID" value="MFC4497890.1"/>
    <property type="molecule type" value="Genomic_DNA"/>
</dbReference>
<dbReference type="GO" id="GO:0008168">
    <property type="term" value="F:methyltransferase activity"/>
    <property type="evidence" value="ECO:0007669"/>
    <property type="project" value="UniProtKB-KW"/>
</dbReference>
<gene>
    <name evidence="3" type="ORF">ACFPA8_27555</name>
</gene>
<organism evidence="3 4">
    <name type="scientific">Streptomyces ovatisporus</name>
    <dbReference type="NCBI Taxonomy" id="1128682"/>
    <lineage>
        <taxon>Bacteria</taxon>
        <taxon>Bacillati</taxon>
        <taxon>Actinomycetota</taxon>
        <taxon>Actinomycetes</taxon>
        <taxon>Kitasatosporales</taxon>
        <taxon>Streptomycetaceae</taxon>
        <taxon>Streptomyces</taxon>
    </lineage>
</organism>
<dbReference type="GO" id="GO:0032259">
    <property type="term" value="P:methylation"/>
    <property type="evidence" value="ECO:0007669"/>
    <property type="project" value="UniProtKB-KW"/>
</dbReference>
<dbReference type="Proteomes" id="UP001595997">
    <property type="component" value="Unassembled WGS sequence"/>
</dbReference>
<protein>
    <submittedName>
        <fullName evidence="3">Class I SAM-dependent methyltransferase</fullName>
        <ecNumber evidence="3">2.1.1.-</ecNumber>
    </submittedName>
</protein>
<name>A0ABV9ADG9_9ACTN</name>
<keyword evidence="2 3" id="KW-0808">Transferase</keyword>
<evidence type="ECO:0000313" key="3">
    <source>
        <dbReference type="EMBL" id="MFC4497890.1"/>
    </source>
</evidence>
<keyword evidence="1 3" id="KW-0489">Methyltransferase</keyword>
<sequence length="151" mass="16983">MGSALLREAHALQDQPPLILQDLEAGQLVPDSERKRLEATMARWTPEVRRSFRLGHVIRARLAEDTALAGLSEGRSDYVVLGAGLDTFAWRHPNADEFRIWEVDHPDTQAWKRSALAEAGMAEKPNVRFAPVDLNLTHLGDIRLPTRATWN</sequence>
<evidence type="ECO:0000313" key="4">
    <source>
        <dbReference type="Proteomes" id="UP001595997"/>
    </source>
</evidence>
<feature type="non-terminal residue" evidence="3">
    <location>
        <position position="151"/>
    </location>
</feature>
<proteinExistence type="predicted"/>